<dbReference type="Proteomes" id="UP000663873">
    <property type="component" value="Unassembled WGS sequence"/>
</dbReference>
<keyword evidence="3" id="KW-1185">Reference proteome</keyword>
<protein>
    <submittedName>
        <fullName evidence="1">Uncharacterized protein</fullName>
    </submittedName>
</protein>
<sequence length="23" mass="2449">MVWLGVCSKGVFPVGNYVLPVAL</sequence>
<name>A0A821YSM6_9BILA</name>
<feature type="non-terminal residue" evidence="1">
    <location>
        <position position="23"/>
    </location>
</feature>
<evidence type="ECO:0000313" key="2">
    <source>
        <dbReference type="EMBL" id="CAF5064044.1"/>
    </source>
</evidence>
<accession>A0A821YSM6</accession>
<reference evidence="1" key="1">
    <citation type="submission" date="2021-02" db="EMBL/GenBank/DDBJ databases">
        <authorList>
            <person name="Nowell W R."/>
        </authorList>
    </citation>
    <scope>NUCLEOTIDE SEQUENCE</scope>
</reference>
<dbReference type="EMBL" id="CAJOBP010097296">
    <property type="protein sequence ID" value="CAF4965984.1"/>
    <property type="molecule type" value="Genomic_DNA"/>
</dbReference>
<evidence type="ECO:0000313" key="1">
    <source>
        <dbReference type="EMBL" id="CAF4965984.1"/>
    </source>
</evidence>
<comment type="caution">
    <text evidence="1">The sequence shown here is derived from an EMBL/GenBank/DDBJ whole genome shotgun (WGS) entry which is preliminary data.</text>
</comment>
<dbReference type="EMBL" id="CAJOBR010057034">
    <property type="protein sequence ID" value="CAF5064044.1"/>
    <property type="molecule type" value="Genomic_DNA"/>
</dbReference>
<dbReference type="AlphaFoldDB" id="A0A821YSM6"/>
<proteinExistence type="predicted"/>
<organism evidence="1 3">
    <name type="scientific">Rotaria socialis</name>
    <dbReference type="NCBI Taxonomy" id="392032"/>
    <lineage>
        <taxon>Eukaryota</taxon>
        <taxon>Metazoa</taxon>
        <taxon>Spiralia</taxon>
        <taxon>Gnathifera</taxon>
        <taxon>Rotifera</taxon>
        <taxon>Eurotatoria</taxon>
        <taxon>Bdelloidea</taxon>
        <taxon>Philodinida</taxon>
        <taxon>Philodinidae</taxon>
        <taxon>Rotaria</taxon>
    </lineage>
</organism>
<evidence type="ECO:0000313" key="3">
    <source>
        <dbReference type="Proteomes" id="UP000663873"/>
    </source>
</evidence>
<gene>
    <name evidence="2" type="ORF">QYT958_LOCUS42842</name>
    <name evidence="1" type="ORF">UJA718_LOCUS48498</name>
</gene>
<dbReference type="Proteomes" id="UP000663848">
    <property type="component" value="Unassembled WGS sequence"/>
</dbReference>